<name>A0AAE3H7T1_9BACT</name>
<proteinExistence type="predicted"/>
<comment type="caution">
    <text evidence="2">The sequence shown here is derived from an EMBL/GenBank/DDBJ whole genome shotgun (WGS) entry which is preliminary data.</text>
</comment>
<dbReference type="AlphaFoldDB" id="A0AAE3H7T1"/>
<gene>
    <name evidence="2" type="ORF">EGI31_22440</name>
</gene>
<dbReference type="PANTHER" id="PTHR37299">
    <property type="entry name" value="TRANSCRIPTIONAL REGULATOR-RELATED"/>
    <property type="match status" value="1"/>
</dbReference>
<dbReference type="GO" id="GO:0003677">
    <property type="term" value="F:DNA binding"/>
    <property type="evidence" value="ECO:0007669"/>
    <property type="project" value="InterPro"/>
</dbReference>
<feature type="domain" description="HTH LytTR-type" evidence="1">
    <location>
        <begin position="4"/>
        <end position="105"/>
    </location>
</feature>
<evidence type="ECO:0000313" key="2">
    <source>
        <dbReference type="EMBL" id="MCP9765704.1"/>
    </source>
</evidence>
<protein>
    <submittedName>
        <fullName evidence="2">LytTR family transcriptional regulator</fullName>
    </submittedName>
</protein>
<dbReference type="Proteomes" id="UP001204144">
    <property type="component" value="Unassembled WGS sequence"/>
</dbReference>
<dbReference type="GO" id="GO:0000156">
    <property type="term" value="F:phosphorelay response regulator activity"/>
    <property type="evidence" value="ECO:0007669"/>
    <property type="project" value="InterPro"/>
</dbReference>
<dbReference type="Pfam" id="PF04397">
    <property type="entry name" value="LytTR"/>
    <property type="match status" value="1"/>
</dbReference>
<evidence type="ECO:0000259" key="1">
    <source>
        <dbReference type="PROSITE" id="PS50930"/>
    </source>
</evidence>
<accession>A0AAE3H7T1</accession>
<dbReference type="EMBL" id="RJUF01000187">
    <property type="protein sequence ID" value="MCP9765704.1"/>
    <property type="molecule type" value="Genomic_DNA"/>
</dbReference>
<dbReference type="SMART" id="SM00850">
    <property type="entry name" value="LytTR"/>
    <property type="match status" value="1"/>
</dbReference>
<organism evidence="2 3">
    <name type="scientific">Lacihabitans soyangensis</name>
    <dbReference type="NCBI Taxonomy" id="869394"/>
    <lineage>
        <taxon>Bacteria</taxon>
        <taxon>Pseudomonadati</taxon>
        <taxon>Bacteroidota</taxon>
        <taxon>Cytophagia</taxon>
        <taxon>Cytophagales</taxon>
        <taxon>Leadbetterellaceae</taxon>
        <taxon>Lacihabitans</taxon>
    </lineage>
</organism>
<dbReference type="InterPro" id="IPR007492">
    <property type="entry name" value="LytTR_DNA-bd_dom"/>
</dbReference>
<dbReference type="PANTHER" id="PTHR37299:SF1">
    <property type="entry name" value="STAGE 0 SPORULATION PROTEIN A HOMOLOG"/>
    <property type="match status" value="1"/>
</dbReference>
<dbReference type="InterPro" id="IPR046947">
    <property type="entry name" value="LytR-like"/>
</dbReference>
<sequence length="108" mass="12906">MKTIPLRIDRKQSVYPNEVLLLKANINYTEIHLKCGRKIMLAKTLKEFYKEFEKFGFFRVNRSVVINMNFVAKTDEHFQSLRLKNKLQLTVSRRRRDDFKASLGRLNV</sequence>
<evidence type="ECO:0000313" key="3">
    <source>
        <dbReference type="Proteomes" id="UP001204144"/>
    </source>
</evidence>
<dbReference type="Gene3D" id="2.40.50.1020">
    <property type="entry name" value="LytTr DNA-binding domain"/>
    <property type="match status" value="1"/>
</dbReference>
<keyword evidence="3" id="KW-1185">Reference proteome</keyword>
<dbReference type="PROSITE" id="PS50930">
    <property type="entry name" value="HTH_LYTTR"/>
    <property type="match status" value="1"/>
</dbReference>
<dbReference type="RefSeq" id="WP_255039418.1">
    <property type="nucleotide sequence ID" value="NZ_RJUF01000187.1"/>
</dbReference>
<reference evidence="2 3" key="1">
    <citation type="submission" date="2018-11" db="EMBL/GenBank/DDBJ databases">
        <title>Novel bacteria species description.</title>
        <authorList>
            <person name="Han J.-H."/>
        </authorList>
    </citation>
    <scope>NUCLEOTIDE SEQUENCE [LARGE SCALE GENOMIC DNA]</scope>
    <source>
        <strain evidence="2 3">KCTC23259</strain>
    </source>
</reference>